<keyword evidence="2" id="KW-1185">Reference proteome</keyword>
<proteinExistence type="predicted"/>
<accession>A0A8S1SVM5</accession>
<gene>
    <name evidence="1" type="ORF">POCTA_138.1.T0150400</name>
</gene>
<sequence>MITSYFKIMLQKRDTIEQQLKIDMLKSQIYSYMAKPKVLVQFCFFDHITRFQMHRVDLIKNIWNVENISSFIFLNLDNLNVQMYEKLKEKKNSGFQAIFLSSQ</sequence>
<name>A0A8S1SVM5_PAROT</name>
<dbReference type="Proteomes" id="UP000683925">
    <property type="component" value="Unassembled WGS sequence"/>
</dbReference>
<reference evidence="1" key="1">
    <citation type="submission" date="2021-01" db="EMBL/GenBank/DDBJ databases">
        <authorList>
            <consortium name="Genoscope - CEA"/>
            <person name="William W."/>
        </authorList>
    </citation>
    <scope>NUCLEOTIDE SEQUENCE</scope>
</reference>
<evidence type="ECO:0000313" key="2">
    <source>
        <dbReference type="Proteomes" id="UP000683925"/>
    </source>
</evidence>
<dbReference type="EMBL" id="CAJJDP010000015">
    <property type="protein sequence ID" value="CAD8144063.1"/>
    <property type="molecule type" value="Genomic_DNA"/>
</dbReference>
<dbReference type="AlphaFoldDB" id="A0A8S1SVM5"/>
<protein>
    <submittedName>
        <fullName evidence="1">Uncharacterized protein</fullName>
    </submittedName>
</protein>
<evidence type="ECO:0000313" key="1">
    <source>
        <dbReference type="EMBL" id="CAD8144063.1"/>
    </source>
</evidence>
<organism evidence="1 2">
    <name type="scientific">Paramecium octaurelia</name>
    <dbReference type="NCBI Taxonomy" id="43137"/>
    <lineage>
        <taxon>Eukaryota</taxon>
        <taxon>Sar</taxon>
        <taxon>Alveolata</taxon>
        <taxon>Ciliophora</taxon>
        <taxon>Intramacronucleata</taxon>
        <taxon>Oligohymenophorea</taxon>
        <taxon>Peniculida</taxon>
        <taxon>Parameciidae</taxon>
        <taxon>Paramecium</taxon>
    </lineage>
</organism>
<comment type="caution">
    <text evidence="1">The sequence shown here is derived from an EMBL/GenBank/DDBJ whole genome shotgun (WGS) entry which is preliminary data.</text>
</comment>